<comment type="caution">
    <text evidence="1">The sequence shown here is derived from an EMBL/GenBank/DDBJ whole genome shotgun (WGS) entry which is preliminary data.</text>
</comment>
<proteinExistence type="predicted"/>
<organism evidence="1 2">
    <name type="scientific">Polarella glacialis</name>
    <name type="common">Dinoflagellate</name>
    <dbReference type="NCBI Taxonomy" id="89957"/>
    <lineage>
        <taxon>Eukaryota</taxon>
        <taxon>Sar</taxon>
        <taxon>Alveolata</taxon>
        <taxon>Dinophyceae</taxon>
        <taxon>Suessiales</taxon>
        <taxon>Suessiaceae</taxon>
        <taxon>Polarella</taxon>
    </lineage>
</organism>
<dbReference type="EMBL" id="CAJNNV010028833">
    <property type="protein sequence ID" value="CAE8625877.1"/>
    <property type="molecule type" value="Genomic_DNA"/>
</dbReference>
<protein>
    <submittedName>
        <fullName evidence="1">Uncharacterized protein</fullName>
    </submittedName>
</protein>
<gene>
    <name evidence="1" type="ORF">PGLA1383_LOCUS42856</name>
</gene>
<name>A0A813GG35_POLGL</name>
<keyword evidence="2" id="KW-1185">Reference proteome</keyword>
<accession>A0A813GG35</accession>
<reference evidence="1" key="1">
    <citation type="submission" date="2021-02" db="EMBL/GenBank/DDBJ databases">
        <authorList>
            <person name="Dougan E. K."/>
            <person name="Rhodes N."/>
            <person name="Thang M."/>
            <person name="Chan C."/>
        </authorList>
    </citation>
    <scope>NUCLEOTIDE SEQUENCE</scope>
</reference>
<dbReference type="AlphaFoldDB" id="A0A813GG35"/>
<evidence type="ECO:0000313" key="2">
    <source>
        <dbReference type="Proteomes" id="UP000654075"/>
    </source>
</evidence>
<evidence type="ECO:0000313" key="1">
    <source>
        <dbReference type="EMBL" id="CAE8625877.1"/>
    </source>
</evidence>
<sequence length="99" mass="11880">MMSEFTDSPMVCNHSEPTFICDHSEPKVCQLKASNAKGCDFLNRNREWRYRKAFWLEIEDMGKVLAPAEHPTMLIFKWNREFELEELQTLRHQDIEQFQ</sequence>
<dbReference type="Proteomes" id="UP000654075">
    <property type="component" value="Unassembled WGS sequence"/>
</dbReference>